<feature type="domain" description="Retrotransposon gag" evidence="1">
    <location>
        <begin position="452"/>
        <end position="534"/>
    </location>
</feature>
<dbReference type="AlphaFoldDB" id="A0A371E2X7"/>
<dbReference type="EMBL" id="QJKJ01016907">
    <property type="protein sequence ID" value="RDX60376.1"/>
    <property type="molecule type" value="Genomic_DNA"/>
</dbReference>
<feature type="non-terminal residue" evidence="2">
    <location>
        <position position="1"/>
    </location>
</feature>
<keyword evidence="3" id="KW-1185">Reference proteome</keyword>
<organism evidence="2 3">
    <name type="scientific">Mucuna pruriens</name>
    <name type="common">Velvet bean</name>
    <name type="synonym">Dolichos pruriens</name>
    <dbReference type="NCBI Taxonomy" id="157652"/>
    <lineage>
        <taxon>Eukaryota</taxon>
        <taxon>Viridiplantae</taxon>
        <taxon>Streptophyta</taxon>
        <taxon>Embryophyta</taxon>
        <taxon>Tracheophyta</taxon>
        <taxon>Spermatophyta</taxon>
        <taxon>Magnoliopsida</taxon>
        <taxon>eudicotyledons</taxon>
        <taxon>Gunneridae</taxon>
        <taxon>Pentapetalae</taxon>
        <taxon>rosids</taxon>
        <taxon>fabids</taxon>
        <taxon>Fabales</taxon>
        <taxon>Fabaceae</taxon>
        <taxon>Papilionoideae</taxon>
        <taxon>50 kb inversion clade</taxon>
        <taxon>NPAAA clade</taxon>
        <taxon>indigoferoid/millettioid clade</taxon>
        <taxon>Phaseoleae</taxon>
        <taxon>Mucuna</taxon>
    </lineage>
</organism>
<dbReference type="InterPro" id="IPR036397">
    <property type="entry name" value="RNaseH_sf"/>
</dbReference>
<comment type="caution">
    <text evidence="2">The sequence shown here is derived from an EMBL/GenBank/DDBJ whole genome shotgun (WGS) entry which is preliminary data.</text>
</comment>
<dbReference type="Gene3D" id="3.30.420.10">
    <property type="entry name" value="Ribonuclease H-like superfamily/Ribonuclease H"/>
    <property type="match status" value="1"/>
</dbReference>
<accession>A0A371E2X7</accession>
<evidence type="ECO:0000313" key="2">
    <source>
        <dbReference type="EMBL" id="RDX60376.1"/>
    </source>
</evidence>
<evidence type="ECO:0000313" key="3">
    <source>
        <dbReference type="Proteomes" id="UP000257109"/>
    </source>
</evidence>
<sequence>MNLTILDVVKKEVTKLLAAGIIYPILDSQWVSLVQVVPKKSRMTVMKNQHYELSHYYFLDGFSGYMQIHIAPRGGHYGSTQTARKVLDCGLYWPTIFRDVYQFVSTCLEWQLPEGMKCPSSPSYSGIDFMGPFPISNGYSYILLGVNYVSRWVEAIATKTNEIKGLEIEEKHNLSSQAHSLPLEAQAESLSTRPRLGPCKPIAQSGVRSRWRSTLGIEKPKVTRGDRLENQRTLVDLILGVLSSKGGSSPSAMAIAMEDGITKSMPYCFLNSETKTDCLYRYQLGLVYAESDSADAERVKRLKTSNHQIGVVAGDTSSFVFSCAKSNTDPLYTFDPEIELTLRRLRKIRSTTVNISSSVNSINNSDQSYTDNFVASTNIFLEPGQMENHERTLKELATVDVTYELKSGLIHLLPKFHDLAGEDPHKHLKEFHVVCSTMRPQGIPEDYIKMKAFPFSLDGAAKDWLYLQPALFNTWGDMKRTFLEKIFPASRTATIRKEICGIRQHTGETLHEYWEHFNKLCATYPHHQISEQLLI</sequence>
<dbReference type="SUPFAM" id="SSF56672">
    <property type="entry name" value="DNA/RNA polymerases"/>
    <property type="match status" value="1"/>
</dbReference>
<dbReference type="Proteomes" id="UP000257109">
    <property type="component" value="Unassembled WGS sequence"/>
</dbReference>
<dbReference type="PANTHER" id="PTHR33223:SF3">
    <property type="match status" value="1"/>
</dbReference>
<proteinExistence type="predicted"/>
<dbReference type="PANTHER" id="PTHR33223">
    <property type="entry name" value="CCHC-TYPE DOMAIN-CONTAINING PROTEIN"/>
    <property type="match status" value="1"/>
</dbReference>
<gene>
    <name evidence="2" type="ORF">CR513_61484</name>
</gene>
<dbReference type="OrthoDB" id="1689420at2759"/>
<dbReference type="InterPro" id="IPR005162">
    <property type="entry name" value="Retrotrans_gag_dom"/>
</dbReference>
<evidence type="ECO:0000259" key="1">
    <source>
        <dbReference type="Pfam" id="PF03732"/>
    </source>
</evidence>
<dbReference type="Gene3D" id="3.10.10.10">
    <property type="entry name" value="HIV Type 1 Reverse Transcriptase, subunit A, domain 1"/>
    <property type="match status" value="1"/>
</dbReference>
<name>A0A371E2X7_MUCPR</name>
<protein>
    <recommendedName>
        <fullName evidence="1">Retrotransposon gag domain-containing protein</fullName>
    </recommendedName>
</protein>
<dbReference type="GO" id="GO:0003676">
    <property type="term" value="F:nucleic acid binding"/>
    <property type="evidence" value="ECO:0007669"/>
    <property type="project" value="InterPro"/>
</dbReference>
<dbReference type="Pfam" id="PF03732">
    <property type="entry name" value="Retrotrans_gag"/>
    <property type="match status" value="1"/>
</dbReference>
<reference evidence="2" key="1">
    <citation type="submission" date="2018-05" db="EMBL/GenBank/DDBJ databases">
        <title>Draft genome of Mucuna pruriens seed.</title>
        <authorList>
            <person name="Nnadi N.E."/>
            <person name="Vos R."/>
            <person name="Hasami M.H."/>
            <person name="Devisetty U.K."/>
            <person name="Aguiy J.C."/>
        </authorList>
    </citation>
    <scope>NUCLEOTIDE SEQUENCE [LARGE SCALE GENOMIC DNA]</scope>
    <source>
        <strain evidence="2">JCA_2017</strain>
    </source>
</reference>
<dbReference type="InterPro" id="IPR043502">
    <property type="entry name" value="DNA/RNA_pol_sf"/>
</dbReference>